<evidence type="ECO:0000256" key="16">
    <source>
        <dbReference type="ARBA" id="ARBA00023251"/>
    </source>
</evidence>
<dbReference type="InterPro" id="IPR050396">
    <property type="entry name" value="Glycosyltr_51/Transpeptidase"/>
</dbReference>
<keyword evidence="10 23" id="KW-0328">Glycosyltransferase</keyword>
<evidence type="ECO:0000259" key="26">
    <source>
        <dbReference type="Pfam" id="PF00912"/>
    </source>
</evidence>
<proteinExistence type="inferred from homology"/>
<organism evidence="28 29">
    <name type="scientific">Banduia mediterranea</name>
    <dbReference type="NCBI Taxonomy" id="3075609"/>
    <lineage>
        <taxon>Bacteria</taxon>
        <taxon>Pseudomonadati</taxon>
        <taxon>Pseudomonadota</taxon>
        <taxon>Gammaproteobacteria</taxon>
        <taxon>Nevskiales</taxon>
        <taxon>Algiphilaceae</taxon>
        <taxon>Banduia</taxon>
    </lineage>
</organism>
<keyword evidence="24" id="KW-0812">Transmembrane</keyword>
<dbReference type="Proteomes" id="UP001254608">
    <property type="component" value="Unassembled WGS sequence"/>
</dbReference>
<protein>
    <recommendedName>
        <fullName evidence="6 22">Penicillin-binding protein 1B</fullName>
        <shortName evidence="23">PBP-1b</shortName>
        <shortName evidence="23">PBP1b</shortName>
    </recommendedName>
    <alternativeName>
        <fullName evidence="19 23">Murein polymerase</fullName>
    </alternativeName>
</protein>
<sequence length="772" mass="84888">MRKSSSRSPLRGWFRVRRGFLIAFVLALCAALAAFSYYLVQLDHVVRTRFAGARWALPAQVYAAPLELYPGLRVDAAMLQRELGRLGYRPVSDAAGPGTFSVSGSTIDLVTRAFRFWDGAQPSSRLSVRFSGHSISEILEPGAPSPRVIARLDPLLIGSIHPAHGEDRVLVRIADVPELLPKGLVLVEDQHFYQHHGISIRGISRAALANLRAGRVVQGGSTITQQLVRNFFLTLDQTWARKANEALMSLLLEAHYSKDQILEAYLNEIFLGQDGDRAIHGFGLASRFYFNKPLSELQSHEIALLIGLAKGASYYNPRRNPERAKARRALVLHLFRDAGYIDEAEYQTGLEKPLGVTGVKGGVERFPAFIELVKRQLRRDYQDEDLLSEGLRIFTTLDPRAQESLERRMTEGLDRIETSRKMVEDSLQGAGVVVSLEGGEVQALVGGRYSHYAGFNRALDARRPIGSLAKPFVYLAALSEPGRYNLLTPVDEQPVSLKLPNGSIWTPQNYDHELHGVFPLYLGLAKSYNLATVKVGLDIGVDKVARMFEAAGYPGTMTPLPSIMLGAAEIPAIDVAQMYATIGNGGYQYPLTAIRDVTTVDGEPLNRYPLRGKTALPDAPVFLLNWAMEQVMIFGTGASAYNVISPATRLAGKSGTTDDYRDAWFAGYGGDRATVIWVGRDDNKSTGLSGSSGALPIWSQVMSDLRVSSFDPLPPSKVETVLVEPQSGLRADEGCMNPIAVPFVADYSPEDYAPCANAYRPGALQWFRDIFR</sequence>
<evidence type="ECO:0000256" key="18">
    <source>
        <dbReference type="ARBA" id="ARBA00023316"/>
    </source>
</evidence>
<dbReference type="InterPro" id="IPR028166">
    <property type="entry name" value="UB2H"/>
</dbReference>
<dbReference type="SUPFAM" id="SSF56601">
    <property type="entry name" value="beta-lactamase/transpeptidase-like"/>
    <property type="match status" value="1"/>
</dbReference>
<keyword evidence="9" id="KW-0645">Protease</keyword>
<evidence type="ECO:0000256" key="22">
    <source>
        <dbReference type="NCBIfam" id="TIGR02071"/>
    </source>
</evidence>
<evidence type="ECO:0000259" key="25">
    <source>
        <dbReference type="Pfam" id="PF00905"/>
    </source>
</evidence>
<evidence type="ECO:0000256" key="13">
    <source>
        <dbReference type="ARBA" id="ARBA00022960"/>
    </source>
</evidence>
<dbReference type="Pfam" id="PF00905">
    <property type="entry name" value="Transpeptidase"/>
    <property type="match status" value="1"/>
</dbReference>
<dbReference type="PIRSF" id="PIRSF002799">
    <property type="entry name" value="PBP_1b"/>
    <property type="match status" value="1"/>
</dbReference>
<dbReference type="Pfam" id="PF00912">
    <property type="entry name" value="Transgly"/>
    <property type="match status" value="1"/>
</dbReference>
<dbReference type="EMBL" id="JAVRIC010000020">
    <property type="protein sequence ID" value="MDT0498315.1"/>
    <property type="molecule type" value="Genomic_DNA"/>
</dbReference>
<evidence type="ECO:0000313" key="28">
    <source>
        <dbReference type="EMBL" id="MDT0498315.1"/>
    </source>
</evidence>
<keyword evidence="14 23" id="KW-0573">Peptidoglycan synthesis</keyword>
<comment type="function">
    <text evidence="1 23">Cell wall formation. Synthesis of cross-linked peptidoglycan from the lipid intermediates. The enzyme has a penicillin-insensitive transglycosylase N-terminal domain (formation of linear glycan strands) and a penicillin-sensitive transpeptidase C-terminal domain (cross-linking of the peptide subunits).</text>
</comment>
<name>A0ABU2WKB5_9GAMM</name>
<keyword evidence="8" id="KW-0121">Carboxypeptidase</keyword>
<keyword evidence="12" id="KW-0378">Hydrolase</keyword>
<evidence type="ECO:0000256" key="9">
    <source>
        <dbReference type="ARBA" id="ARBA00022670"/>
    </source>
</evidence>
<dbReference type="NCBIfam" id="TIGR02071">
    <property type="entry name" value="PBP_1b"/>
    <property type="match status" value="1"/>
</dbReference>
<dbReference type="Gene3D" id="3.30.2060.10">
    <property type="entry name" value="Penicillin-binding protein 1b domain"/>
    <property type="match status" value="1"/>
</dbReference>
<dbReference type="Gene3D" id="3.40.710.10">
    <property type="entry name" value="DD-peptidase/beta-lactamase superfamily"/>
    <property type="match status" value="1"/>
</dbReference>
<evidence type="ECO:0000256" key="12">
    <source>
        <dbReference type="ARBA" id="ARBA00022801"/>
    </source>
</evidence>
<keyword evidence="7" id="KW-1003">Cell membrane</keyword>
<dbReference type="InterPro" id="IPR023346">
    <property type="entry name" value="Lysozyme-like_dom_sf"/>
</dbReference>
<evidence type="ECO:0000256" key="2">
    <source>
        <dbReference type="ARBA" id="ARBA00004236"/>
    </source>
</evidence>
<evidence type="ECO:0000256" key="24">
    <source>
        <dbReference type="SAM" id="Phobius"/>
    </source>
</evidence>
<evidence type="ECO:0000256" key="19">
    <source>
        <dbReference type="ARBA" id="ARBA00032454"/>
    </source>
</evidence>
<evidence type="ECO:0000256" key="8">
    <source>
        <dbReference type="ARBA" id="ARBA00022645"/>
    </source>
</evidence>
<evidence type="ECO:0000256" key="10">
    <source>
        <dbReference type="ARBA" id="ARBA00022676"/>
    </source>
</evidence>
<evidence type="ECO:0000313" key="29">
    <source>
        <dbReference type="Proteomes" id="UP001254608"/>
    </source>
</evidence>
<evidence type="ECO:0000256" key="5">
    <source>
        <dbReference type="ARBA" id="ARBA00007739"/>
    </source>
</evidence>
<evidence type="ECO:0000256" key="21">
    <source>
        <dbReference type="ARBA" id="ARBA00049902"/>
    </source>
</evidence>
<dbReference type="InterPro" id="IPR001264">
    <property type="entry name" value="Glyco_trans_51"/>
</dbReference>
<evidence type="ECO:0000256" key="3">
    <source>
        <dbReference type="ARBA" id="ARBA00004752"/>
    </source>
</evidence>
<comment type="similarity">
    <text evidence="4 23">In the C-terminal section; belongs to the transpeptidase family.</text>
</comment>
<dbReference type="RefSeq" id="WP_311365718.1">
    <property type="nucleotide sequence ID" value="NZ_JAVRIC010000020.1"/>
</dbReference>
<gene>
    <name evidence="28" type="primary">mrcB</name>
    <name evidence="28" type="ORF">RM530_13205</name>
</gene>
<evidence type="ECO:0000259" key="27">
    <source>
        <dbReference type="Pfam" id="PF14814"/>
    </source>
</evidence>
<keyword evidence="11 23" id="KW-0808">Transferase</keyword>
<evidence type="ECO:0000256" key="23">
    <source>
        <dbReference type="PIRNR" id="PIRNR002799"/>
    </source>
</evidence>
<dbReference type="Pfam" id="PF14814">
    <property type="entry name" value="UB2H"/>
    <property type="match status" value="1"/>
</dbReference>
<evidence type="ECO:0000256" key="15">
    <source>
        <dbReference type="ARBA" id="ARBA00023136"/>
    </source>
</evidence>
<feature type="transmembrane region" description="Helical" evidence="24">
    <location>
        <begin position="20"/>
        <end position="40"/>
    </location>
</feature>
<keyword evidence="17" id="KW-0511">Multifunctional enzyme</keyword>
<feature type="domain" description="Bifunctional transglycosylase second" evidence="27">
    <location>
        <begin position="68"/>
        <end position="140"/>
    </location>
</feature>
<evidence type="ECO:0000256" key="17">
    <source>
        <dbReference type="ARBA" id="ARBA00023268"/>
    </source>
</evidence>
<evidence type="ECO:0000256" key="14">
    <source>
        <dbReference type="ARBA" id="ARBA00022984"/>
    </source>
</evidence>
<accession>A0ABU2WKB5</accession>
<evidence type="ECO:0000256" key="7">
    <source>
        <dbReference type="ARBA" id="ARBA00022475"/>
    </source>
</evidence>
<dbReference type="PANTHER" id="PTHR32282">
    <property type="entry name" value="BINDING PROTEIN TRANSPEPTIDASE, PUTATIVE-RELATED"/>
    <property type="match status" value="1"/>
</dbReference>
<comment type="catalytic activity">
    <reaction evidence="21">
        <text>[GlcNAc-(1-&gt;4)-Mur2Ac(oyl-L-Ala-gamma-D-Glu-L-Lys-D-Ala-D-Ala)](n)-di-trans,octa-cis-undecaprenyl diphosphate + beta-D-GlcNAc-(1-&gt;4)-Mur2Ac(oyl-L-Ala-gamma-D-Glu-L-Lys-D-Ala-D-Ala)-di-trans,octa-cis-undecaprenyl diphosphate = [GlcNAc-(1-&gt;4)-Mur2Ac(oyl-L-Ala-gamma-D-Glu-L-Lys-D-Ala-D-Ala)](n+1)-di-trans,octa-cis-undecaprenyl diphosphate + di-trans,octa-cis-undecaprenyl diphosphate + H(+)</text>
        <dbReference type="Rhea" id="RHEA:23708"/>
        <dbReference type="Rhea" id="RHEA-COMP:9602"/>
        <dbReference type="Rhea" id="RHEA-COMP:9603"/>
        <dbReference type="ChEBI" id="CHEBI:15378"/>
        <dbReference type="ChEBI" id="CHEBI:58405"/>
        <dbReference type="ChEBI" id="CHEBI:60033"/>
        <dbReference type="ChEBI" id="CHEBI:78435"/>
        <dbReference type="EC" id="2.4.99.28"/>
    </reaction>
</comment>
<reference evidence="28 29" key="1">
    <citation type="submission" date="2023-09" db="EMBL/GenBank/DDBJ databases">
        <authorList>
            <person name="Rey-Velasco X."/>
        </authorList>
    </citation>
    <scope>NUCLEOTIDE SEQUENCE [LARGE SCALE GENOMIC DNA]</scope>
    <source>
        <strain evidence="28 29">W345</strain>
    </source>
</reference>
<feature type="domain" description="Penicillin-binding protein transpeptidase" evidence="25">
    <location>
        <begin position="429"/>
        <end position="691"/>
    </location>
</feature>
<evidence type="ECO:0000256" key="4">
    <source>
        <dbReference type="ARBA" id="ARBA00007090"/>
    </source>
</evidence>
<keyword evidence="29" id="KW-1185">Reference proteome</keyword>
<dbReference type="InterPro" id="IPR011813">
    <property type="entry name" value="PBP_1b"/>
</dbReference>
<keyword evidence="24" id="KW-1133">Transmembrane helix</keyword>
<dbReference type="Gene3D" id="1.10.3810.10">
    <property type="entry name" value="Biosynthetic peptidoglycan transglycosylase-like"/>
    <property type="match status" value="1"/>
</dbReference>
<evidence type="ECO:0000256" key="6">
    <source>
        <dbReference type="ARBA" id="ARBA00018637"/>
    </source>
</evidence>
<comment type="caution">
    <text evidence="28">The sequence shown here is derived from an EMBL/GenBank/DDBJ whole genome shotgun (WGS) entry which is preliminary data.</text>
</comment>
<keyword evidence="13 23" id="KW-0133">Cell shape</keyword>
<comment type="catalytic activity">
    <reaction evidence="20">
        <text>Preferential cleavage: (Ac)2-L-Lys-D-Ala-|-D-Ala. Also transpeptidation of peptidyl-alanyl moieties that are N-acyl substituents of D-alanine.</text>
        <dbReference type="EC" id="3.4.16.4"/>
    </reaction>
</comment>
<comment type="similarity">
    <text evidence="5 23">In the N-terminal section; belongs to the glycosyltransferase 51 family.</text>
</comment>
<dbReference type="PANTHER" id="PTHR32282:SF11">
    <property type="entry name" value="PENICILLIN-BINDING PROTEIN 1B"/>
    <property type="match status" value="1"/>
</dbReference>
<dbReference type="InterPro" id="IPR001460">
    <property type="entry name" value="PCN-bd_Tpept"/>
</dbReference>
<dbReference type="SUPFAM" id="SSF53955">
    <property type="entry name" value="Lysozyme-like"/>
    <property type="match status" value="1"/>
</dbReference>
<evidence type="ECO:0000256" key="11">
    <source>
        <dbReference type="ARBA" id="ARBA00022679"/>
    </source>
</evidence>
<feature type="domain" description="Glycosyl transferase family 51" evidence="26">
    <location>
        <begin position="164"/>
        <end position="333"/>
    </location>
</feature>
<evidence type="ECO:0000256" key="20">
    <source>
        <dbReference type="ARBA" id="ARBA00034000"/>
    </source>
</evidence>
<comment type="subcellular location">
    <subcellularLocation>
        <location evidence="2">Cell membrane</location>
    </subcellularLocation>
</comment>
<comment type="pathway">
    <text evidence="3 23">Cell wall biogenesis; peptidoglycan biosynthesis.</text>
</comment>
<dbReference type="InterPro" id="IPR012338">
    <property type="entry name" value="Beta-lactam/transpept-like"/>
</dbReference>
<keyword evidence="16" id="KW-0046">Antibiotic resistance</keyword>
<keyword evidence="15 24" id="KW-0472">Membrane</keyword>
<evidence type="ECO:0000256" key="1">
    <source>
        <dbReference type="ARBA" id="ARBA00002624"/>
    </source>
</evidence>
<keyword evidence="18 23" id="KW-0961">Cell wall biogenesis/degradation</keyword>
<dbReference type="InterPro" id="IPR036950">
    <property type="entry name" value="PBP_transglycosylase"/>
</dbReference>